<accession>A0A388TIH9</accession>
<evidence type="ECO:0000256" key="2">
    <source>
        <dbReference type="HAMAP-Rule" id="MF_01139"/>
    </source>
</evidence>
<feature type="binding site" evidence="2">
    <location>
        <position position="31"/>
    </location>
    <ligand>
        <name>substrate</name>
    </ligand>
</feature>
<dbReference type="Pfam" id="PF01255">
    <property type="entry name" value="Prenyltransf"/>
    <property type="match status" value="1"/>
</dbReference>
<keyword evidence="4" id="KW-1185">Reference proteome</keyword>
<feature type="binding site" evidence="2">
    <location>
        <begin position="71"/>
        <end position="73"/>
    </location>
    <ligand>
        <name>substrate</name>
    </ligand>
</feature>
<feature type="binding site" evidence="2">
    <location>
        <position position="26"/>
    </location>
    <ligand>
        <name>Mg(2+)</name>
        <dbReference type="ChEBI" id="CHEBI:18420"/>
    </ligand>
</feature>
<dbReference type="Gene3D" id="3.40.1180.10">
    <property type="entry name" value="Decaprenyl diphosphate synthase-like"/>
    <property type="match status" value="1"/>
</dbReference>
<evidence type="ECO:0000256" key="1">
    <source>
        <dbReference type="ARBA" id="ARBA00022679"/>
    </source>
</evidence>
<comment type="function">
    <text evidence="2">Catalyzes the condensation of isopentenyl diphosphate (IPP) with allylic pyrophosphates generating different type of terpenoids.</text>
</comment>
<dbReference type="InterPro" id="IPR018520">
    <property type="entry name" value="UPP_synth-like_CS"/>
</dbReference>
<dbReference type="PANTHER" id="PTHR10291">
    <property type="entry name" value="DEHYDRODOLICHYL DIPHOSPHATE SYNTHASE FAMILY MEMBER"/>
    <property type="match status" value="1"/>
</dbReference>
<dbReference type="SUPFAM" id="SSF64005">
    <property type="entry name" value="Undecaprenyl diphosphate synthase"/>
    <property type="match status" value="1"/>
</dbReference>
<feature type="binding site" evidence="2">
    <location>
        <position position="77"/>
    </location>
    <ligand>
        <name>substrate</name>
    </ligand>
</feature>
<dbReference type="NCBIfam" id="TIGR00055">
    <property type="entry name" value="uppS"/>
    <property type="match status" value="1"/>
</dbReference>
<proteinExistence type="inferred from homology"/>
<feature type="binding site" evidence="2">
    <location>
        <position position="186"/>
    </location>
    <ligand>
        <name>substrate</name>
    </ligand>
</feature>
<dbReference type="InterPro" id="IPR001441">
    <property type="entry name" value="UPP_synth-like"/>
</dbReference>
<feature type="binding site" evidence="2">
    <location>
        <position position="75"/>
    </location>
    <ligand>
        <name>substrate</name>
    </ligand>
</feature>
<organism evidence="3 4">
    <name type="scientific">Candidatus Termititenax persephonae</name>
    <dbReference type="NCBI Taxonomy" id="2218525"/>
    <lineage>
        <taxon>Bacteria</taxon>
        <taxon>Bacillati</taxon>
        <taxon>Candidatus Margulisiibacteriota</taxon>
        <taxon>Candidatus Termititenacia</taxon>
        <taxon>Candidatus Termititenacales</taxon>
        <taxon>Candidatus Termititenacaceae</taxon>
        <taxon>Candidatus Termititenax</taxon>
    </lineage>
</organism>
<evidence type="ECO:0000313" key="4">
    <source>
        <dbReference type="Proteomes" id="UP000275925"/>
    </source>
</evidence>
<keyword evidence="2" id="KW-0479">Metal-binding</keyword>
<gene>
    <name evidence="3" type="ORF">NO2_1247</name>
</gene>
<feature type="binding site" evidence="2">
    <location>
        <position position="39"/>
    </location>
    <ligand>
        <name>substrate</name>
    </ligand>
</feature>
<feature type="binding site" evidence="2">
    <location>
        <position position="205"/>
    </location>
    <ligand>
        <name>Mg(2+)</name>
        <dbReference type="ChEBI" id="CHEBI:18420"/>
    </ligand>
</feature>
<dbReference type="InterPro" id="IPR036424">
    <property type="entry name" value="UPP_synth-like_sf"/>
</dbReference>
<protein>
    <recommendedName>
        <fullName evidence="2">Isoprenyl transferase</fullName>
        <ecNumber evidence="2">2.5.1.-</ecNumber>
    </recommendedName>
</protein>
<dbReference type="GO" id="GO:0016094">
    <property type="term" value="P:polyprenol biosynthetic process"/>
    <property type="evidence" value="ECO:0007669"/>
    <property type="project" value="TreeGrafter"/>
</dbReference>
<feature type="active site" evidence="2">
    <location>
        <position position="26"/>
    </location>
</feature>
<evidence type="ECO:0000313" key="3">
    <source>
        <dbReference type="EMBL" id="GBR76749.1"/>
    </source>
</evidence>
<dbReference type="EC" id="2.5.1.-" evidence="2"/>
<comment type="caution">
    <text evidence="2">Lacks conserved residue(s) required for the propagation of feature annotation.</text>
</comment>
<name>A0A388TIH9_9BACT</name>
<dbReference type="FunFam" id="3.40.1180.10:FF:000001">
    <property type="entry name" value="(2E,6E)-farnesyl-diphosphate-specific ditrans,polycis-undecaprenyl-diphosphate synthase"/>
    <property type="match status" value="1"/>
</dbReference>
<feature type="active site" description="Proton acceptor" evidence="2">
    <location>
        <position position="74"/>
    </location>
</feature>
<keyword evidence="2" id="KW-0460">Magnesium</keyword>
<dbReference type="HAMAP" id="MF_01139">
    <property type="entry name" value="ISPT"/>
    <property type="match status" value="1"/>
</dbReference>
<sequence length="239" mass="27485">MGIWTDIQRHQLRQGLIPRHVAIIMDGNGTWARRRGLPRTAGHARGAEALRRAATEAATLGIQYLSVYAFSTENWKRPPEEVAYLMKLFGQSLREKVPELVEQQIAIRFLGNLKKFSPTLQKLMRRAEQKTSRPAPRLTVNVLINYGGRAEIIRAIQKSKNKKVSAATFAQYLYTAGLPDPDLLIRTSGQLRLSNFLLWQSAYTEFWFTQKCWPDFNGRLFRQAVRDFQKRQRRQGGLA</sequence>
<dbReference type="EMBL" id="BGZO01000046">
    <property type="protein sequence ID" value="GBR76749.1"/>
    <property type="molecule type" value="Genomic_DNA"/>
</dbReference>
<dbReference type="PANTHER" id="PTHR10291:SF0">
    <property type="entry name" value="DEHYDRODOLICHYL DIPHOSPHATE SYNTHASE 2"/>
    <property type="match status" value="1"/>
</dbReference>
<dbReference type="GO" id="GO:0000287">
    <property type="term" value="F:magnesium ion binding"/>
    <property type="evidence" value="ECO:0007669"/>
    <property type="project" value="UniProtKB-UniRule"/>
</dbReference>
<comment type="caution">
    <text evidence="3">The sequence shown here is derived from an EMBL/GenBank/DDBJ whole genome shotgun (WGS) entry which is preliminary data.</text>
</comment>
<dbReference type="CDD" id="cd00475">
    <property type="entry name" value="Cis_IPPS"/>
    <property type="match status" value="1"/>
</dbReference>
<comment type="similarity">
    <text evidence="2">Belongs to the UPP synthase family.</text>
</comment>
<feature type="binding site" evidence="2">
    <location>
        <position position="43"/>
    </location>
    <ligand>
        <name>substrate</name>
    </ligand>
</feature>
<dbReference type="GO" id="GO:0045547">
    <property type="term" value="F:ditrans,polycis-polyprenyl diphosphate synthase [(2E,6E)-farnesyl diphosphate specific] activity"/>
    <property type="evidence" value="ECO:0007669"/>
    <property type="project" value="TreeGrafter"/>
</dbReference>
<feature type="binding site" evidence="2">
    <location>
        <begin position="192"/>
        <end position="194"/>
    </location>
    <ligand>
        <name>substrate</name>
    </ligand>
</feature>
<dbReference type="Proteomes" id="UP000275925">
    <property type="component" value="Unassembled WGS sequence"/>
</dbReference>
<dbReference type="AlphaFoldDB" id="A0A388TIH9"/>
<reference evidence="3 4" key="1">
    <citation type="journal article" date="2019" name="ISME J.">
        <title>Genome analyses of uncultured TG2/ZB3 bacteria in 'Margulisbacteria' specifically attached to ectosymbiotic spirochetes of protists in the termite gut.</title>
        <authorList>
            <person name="Utami Y.D."/>
            <person name="Kuwahara H."/>
            <person name="Igai K."/>
            <person name="Murakami T."/>
            <person name="Sugaya K."/>
            <person name="Morikawa T."/>
            <person name="Nagura Y."/>
            <person name="Yuki M."/>
            <person name="Deevong P."/>
            <person name="Inoue T."/>
            <person name="Kihara K."/>
            <person name="Lo N."/>
            <person name="Yamada A."/>
            <person name="Ohkuma M."/>
            <person name="Hongoh Y."/>
        </authorList>
    </citation>
    <scope>NUCLEOTIDE SEQUENCE [LARGE SCALE GENOMIC DNA]</scope>
    <source>
        <strain evidence="3">NkOx7-02</strain>
    </source>
</reference>
<dbReference type="PROSITE" id="PS01066">
    <property type="entry name" value="UPP_SYNTHASE"/>
    <property type="match status" value="1"/>
</dbReference>
<comment type="subunit">
    <text evidence="2">Homodimer.</text>
</comment>
<comment type="cofactor">
    <cofactor evidence="2">
        <name>Mg(2+)</name>
        <dbReference type="ChEBI" id="CHEBI:18420"/>
    </cofactor>
    <text evidence="2">Binds 2 magnesium ions per subunit.</text>
</comment>
<keyword evidence="1 2" id="KW-0808">Transferase</keyword>